<feature type="region of interest" description="Disordered" evidence="1">
    <location>
        <begin position="15"/>
        <end position="34"/>
    </location>
</feature>
<dbReference type="PANTHER" id="PTHR20921">
    <property type="entry name" value="TRANSMEMBRANE PROTEIN 222"/>
    <property type="match status" value="1"/>
</dbReference>
<gene>
    <name evidence="3" type="ORF">L9F63_015164</name>
</gene>
<dbReference type="InterPro" id="IPR008496">
    <property type="entry name" value="TMEM222/RTE1"/>
</dbReference>
<evidence type="ECO:0000313" key="4">
    <source>
        <dbReference type="Proteomes" id="UP001233999"/>
    </source>
</evidence>
<keyword evidence="4" id="KW-1185">Reference proteome</keyword>
<organism evidence="3 4">
    <name type="scientific">Diploptera punctata</name>
    <name type="common">Pacific beetle cockroach</name>
    <dbReference type="NCBI Taxonomy" id="6984"/>
    <lineage>
        <taxon>Eukaryota</taxon>
        <taxon>Metazoa</taxon>
        <taxon>Ecdysozoa</taxon>
        <taxon>Arthropoda</taxon>
        <taxon>Hexapoda</taxon>
        <taxon>Insecta</taxon>
        <taxon>Pterygota</taxon>
        <taxon>Neoptera</taxon>
        <taxon>Polyneoptera</taxon>
        <taxon>Dictyoptera</taxon>
        <taxon>Blattodea</taxon>
        <taxon>Blaberoidea</taxon>
        <taxon>Blaberidae</taxon>
        <taxon>Diplopterinae</taxon>
        <taxon>Diploptera</taxon>
    </lineage>
</organism>
<accession>A0AAD8A6C5</accession>
<name>A0AAD8A6C5_DIPPU</name>
<dbReference type="AlphaFoldDB" id="A0AAD8A6C5"/>
<keyword evidence="2" id="KW-0472">Membrane</keyword>
<reference evidence="3" key="2">
    <citation type="submission" date="2023-05" db="EMBL/GenBank/DDBJ databases">
        <authorList>
            <person name="Fouks B."/>
        </authorList>
    </citation>
    <scope>NUCLEOTIDE SEQUENCE</scope>
    <source>
        <strain evidence="3">Stay&amp;Tobe</strain>
        <tissue evidence="3">Testes</tissue>
    </source>
</reference>
<evidence type="ECO:0000313" key="3">
    <source>
        <dbReference type="EMBL" id="KAJ9593289.1"/>
    </source>
</evidence>
<evidence type="ECO:0000256" key="1">
    <source>
        <dbReference type="SAM" id="MobiDB-lite"/>
    </source>
</evidence>
<sequence length="209" mass="24295">MLDLDSVNLRSCATRMTQEDENQEPQQEDGPPSLTIDHKNDIYPFCIVWTSIPVISWVFPFFGHVGIGTSEGIIRNFVVSRHVCEDSFAYGSPDRYVQLKYQHACGWKTGWDNAIEEATTIFEEKKHGSIFNNCFTYVCTALNLMKYDEKTNWNQFKLLLFLWWNMKYVSKKKIITTYIPSLIICCFLAITGFMIHESIQQSENNMNDN</sequence>
<proteinExistence type="predicted"/>
<feature type="transmembrane region" description="Helical" evidence="2">
    <location>
        <begin position="175"/>
        <end position="195"/>
    </location>
</feature>
<protein>
    <recommendedName>
        <fullName evidence="5">Transmembrane protein 222</fullName>
    </recommendedName>
</protein>
<evidence type="ECO:0000256" key="2">
    <source>
        <dbReference type="SAM" id="Phobius"/>
    </source>
</evidence>
<keyword evidence="2" id="KW-1133">Transmembrane helix</keyword>
<evidence type="ECO:0008006" key="5">
    <source>
        <dbReference type="Google" id="ProtNLM"/>
    </source>
</evidence>
<dbReference type="Proteomes" id="UP001233999">
    <property type="component" value="Unassembled WGS sequence"/>
</dbReference>
<dbReference type="EMBL" id="JASPKZ010003449">
    <property type="protein sequence ID" value="KAJ9593289.1"/>
    <property type="molecule type" value="Genomic_DNA"/>
</dbReference>
<dbReference type="Pfam" id="PF05608">
    <property type="entry name" value="RTE1"/>
    <property type="match status" value="1"/>
</dbReference>
<keyword evidence="2" id="KW-0812">Transmembrane</keyword>
<comment type="caution">
    <text evidence="3">The sequence shown here is derived from an EMBL/GenBank/DDBJ whole genome shotgun (WGS) entry which is preliminary data.</text>
</comment>
<reference evidence="3" key="1">
    <citation type="journal article" date="2023" name="IScience">
        <title>Live-bearing cockroach genome reveals convergent evolutionary mechanisms linked to viviparity in insects and beyond.</title>
        <authorList>
            <person name="Fouks B."/>
            <person name="Harrison M.C."/>
            <person name="Mikhailova A.A."/>
            <person name="Marchal E."/>
            <person name="English S."/>
            <person name="Carruthers M."/>
            <person name="Jennings E.C."/>
            <person name="Chiamaka E.L."/>
            <person name="Frigard R.A."/>
            <person name="Pippel M."/>
            <person name="Attardo G.M."/>
            <person name="Benoit J.B."/>
            <person name="Bornberg-Bauer E."/>
            <person name="Tobe S.S."/>
        </authorList>
    </citation>
    <scope>NUCLEOTIDE SEQUENCE</scope>
    <source>
        <strain evidence="3">Stay&amp;Tobe</strain>
    </source>
</reference>
<feature type="transmembrane region" description="Helical" evidence="2">
    <location>
        <begin position="42"/>
        <end position="62"/>
    </location>
</feature>
<dbReference type="PANTHER" id="PTHR20921:SF0">
    <property type="entry name" value="TRANSMEMBRANE PROTEIN 222"/>
    <property type="match status" value="1"/>
</dbReference>